<keyword evidence="5" id="KW-0539">Nucleus</keyword>
<gene>
    <name evidence="10" type="ORF">BDV95DRAFT_33767</name>
</gene>
<dbReference type="Proteomes" id="UP000481861">
    <property type="component" value="Unassembled WGS sequence"/>
</dbReference>
<evidence type="ECO:0000256" key="7">
    <source>
        <dbReference type="ARBA" id="ARBA00025735"/>
    </source>
</evidence>
<feature type="coiled-coil region" evidence="8">
    <location>
        <begin position="168"/>
        <end position="219"/>
    </location>
</feature>
<keyword evidence="8" id="KW-0175">Coiled coil</keyword>
<dbReference type="InterPro" id="IPR040034">
    <property type="entry name" value="CENP-H"/>
</dbReference>
<comment type="similarity">
    <text evidence="7">Belongs to the CENP-H/MCM16 family.</text>
</comment>
<evidence type="ECO:0000256" key="3">
    <source>
        <dbReference type="ARBA" id="ARBA00022454"/>
    </source>
</evidence>
<dbReference type="GO" id="GO:0005634">
    <property type="term" value="C:nucleus"/>
    <property type="evidence" value="ECO:0007669"/>
    <property type="project" value="UniProtKB-SubCell"/>
</dbReference>
<dbReference type="GO" id="GO:0007059">
    <property type="term" value="P:chromosome segregation"/>
    <property type="evidence" value="ECO:0007669"/>
    <property type="project" value="TreeGrafter"/>
</dbReference>
<evidence type="ECO:0000256" key="1">
    <source>
        <dbReference type="ARBA" id="ARBA00004123"/>
    </source>
</evidence>
<evidence type="ECO:0000313" key="10">
    <source>
        <dbReference type="EMBL" id="KAF2872060.1"/>
    </source>
</evidence>
<dbReference type="OrthoDB" id="2274804at2759"/>
<evidence type="ECO:0000256" key="2">
    <source>
        <dbReference type="ARBA" id="ARBA00004629"/>
    </source>
</evidence>
<comment type="caution">
    <text evidence="10">The sequence shown here is derived from an EMBL/GenBank/DDBJ whole genome shotgun (WGS) entry which is preliminary data.</text>
</comment>
<feature type="domain" description="Centromere protein H C-terminal" evidence="9">
    <location>
        <begin position="38"/>
        <end position="244"/>
    </location>
</feature>
<reference evidence="10 11" key="1">
    <citation type="submission" date="2020-01" db="EMBL/GenBank/DDBJ databases">
        <authorList>
            <consortium name="DOE Joint Genome Institute"/>
            <person name="Haridas S."/>
            <person name="Albert R."/>
            <person name="Binder M."/>
            <person name="Bloem J."/>
            <person name="Labutti K."/>
            <person name="Salamov A."/>
            <person name="Andreopoulos B."/>
            <person name="Baker S.E."/>
            <person name="Barry K."/>
            <person name="Bills G."/>
            <person name="Bluhm B.H."/>
            <person name="Cannon C."/>
            <person name="Castanera R."/>
            <person name="Culley D.E."/>
            <person name="Daum C."/>
            <person name="Ezra D."/>
            <person name="Gonzalez J.B."/>
            <person name="Henrissat B."/>
            <person name="Kuo A."/>
            <person name="Liang C."/>
            <person name="Lipzen A."/>
            <person name="Lutzoni F."/>
            <person name="Magnuson J."/>
            <person name="Mondo S."/>
            <person name="Nolan M."/>
            <person name="Ohm R."/>
            <person name="Pangilinan J."/>
            <person name="Park H.-J.H."/>
            <person name="Ramirez L."/>
            <person name="Alfaro M."/>
            <person name="Sun H."/>
            <person name="Tritt A."/>
            <person name="Yoshinaga Y."/>
            <person name="Zwiers L.-H.L."/>
            <person name="Turgeon B.G."/>
            <person name="Goodwin S.B."/>
            <person name="Spatafora J.W."/>
            <person name="Crous P.W."/>
            <person name="Grigoriev I.V."/>
        </authorList>
    </citation>
    <scope>NUCLEOTIDE SEQUENCE [LARGE SCALE GENOMIC DNA]</scope>
    <source>
        <strain evidence="10 11">CBS 611.86</strain>
    </source>
</reference>
<name>A0A7C8M6L2_9PLEO</name>
<evidence type="ECO:0000259" key="9">
    <source>
        <dbReference type="Pfam" id="PF05837"/>
    </source>
</evidence>
<evidence type="ECO:0000256" key="4">
    <source>
        <dbReference type="ARBA" id="ARBA00022838"/>
    </source>
</evidence>
<evidence type="ECO:0000313" key="11">
    <source>
        <dbReference type="Proteomes" id="UP000481861"/>
    </source>
</evidence>
<keyword evidence="6" id="KW-0137">Centromere</keyword>
<accession>A0A7C8M6L2</accession>
<dbReference type="GO" id="GO:0043515">
    <property type="term" value="F:kinetochore binding"/>
    <property type="evidence" value="ECO:0007669"/>
    <property type="project" value="TreeGrafter"/>
</dbReference>
<dbReference type="GO" id="GO:0051382">
    <property type="term" value="P:kinetochore assembly"/>
    <property type="evidence" value="ECO:0007669"/>
    <property type="project" value="InterPro"/>
</dbReference>
<protein>
    <submittedName>
        <fullName evidence="10">Centromere protein H (CENP-H)-domain-containing protein</fullName>
    </submittedName>
</protein>
<dbReference type="InterPro" id="IPR008426">
    <property type="entry name" value="CENP-H_C"/>
</dbReference>
<dbReference type="EMBL" id="JAADJZ010000010">
    <property type="protein sequence ID" value="KAF2872060.1"/>
    <property type="molecule type" value="Genomic_DNA"/>
</dbReference>
<proteinExistence type="inferred from homology"/>
<organism evidence="10 11">
    <name type="scientific">Massariosphaeria phaeospora</name>
    <dbReference type="NCBI Taxonomy" id="100035"/>
    <lineage>
        <taxon>Eukaryota</taxon>
        <taxon>Fungi</taxon>
        <taxon>Dikarya</taxon>
        <taxon>Ascomycota</taxon>
        <taxon>Pezizomycotina</taxon>
        <taxon>Dothideomycetes</taxon>
        <taxon>Pleosporomycetidae</taxon>
        <taxon>Pleosporales</taxon>
        <taxon>Pleosporales incertae sedis</taxon>
        <taxon>Massariosphaeria</taxon>
    </lineage>
</organism>
<comment type="subcellular location">
    <subcellularLocation>
        <location evidence="2">Chromosome</location>
        <location evidence="2">Centromere</location>
        <location evidence="2">Kinetochore</location>
    </subcellularLocation>
    <subcellularLocation>
        <location evidence="1">Nucleus</location>
    </subcellularLocation>
</comment>
<evidence type="ECO:0000256" key="8">
    <source>
        <dbReference type="SAM" id="Coils"/>
    </source>
</evidence>
<dbReference type="AlphaFoldDB" id="A0A7C8M6L2"/>
<dbReference type="PANTHER" id="PTHR48122">
    <property type="entry name" value="CENTROMERE PROTEIN H"/>
    <property type="match status" value="1"/>
</dbReference>
<dbReference type="GO" id="GO:0007052">
    <property type="term" value="P:mitotic spindle organization"/>
    <property type="evidence" value="ECO:0007669"/>
    <property type="project" value="TreeGrafter"/>
</dbReference>
<keyword evidence="3" id="KW-0158">Chromosome</keyword>
<dbReference type="Pfam" id="PF05837">
    <property type="entry name" value="CENP-H"/>
    <property type="match status" value="1"/>
</dbReference>
<keyword evidence="4" id="KW-0995">Kinetochore</keyword>
<feature type="coiled-coil region" evidence="8">
    <location>
        <begin position="32"/>
        <end position="96"/>
    </location>
</feature>
<sequence length="248" mass="27797">MLVEKDTPGRGARKPTDYSDLLQTNHSDAFAFSETEKRALELYDQLRELEMQRSLLEAQTEAHVPDVSALSDDVLLEQLITAQREAMEAKAEYELRRRIAHNVLVMDPVLKAVHGSEHTDFAEKRILPLITENDTLSMVHGSLAAKLVSTATSLSVAEQGNMTISRNNKELSQTLLALAEDMKSLSTEDIENPRLRSQVTEVEREVKESRRKKQTLKGTLSAMIVGSGVHWAEDEVLKELVMDDDEEG</sequence>
<keyword evidence="11" id="KW-1185">Reference proteome</keyword>
<evidence type="ECO:0000256" key="5">
    <source>
        <dbReference type="ARBA" id="ARBA00023242"/>
    </source>
</evidence>
<dbReference type="GO" id="GO:0000776">
    <property type="term" value="C:kinetochore"/>
    <property type="evidence" value="ECO:0007669"/>
    <property type="project" value="UniProtKB-KW"/>
</dbReference>
<dbReference type="PANTHER" id="PTHR48122:SF1">
    <property type="entry name" value="CENTROMERE PROTEIN H"/>
    <property type="match status" value="1"/>
</dbReference>
<evidence type="ECO:0000256" key="6">
    <source>
        <dbReference type="ARBA" id="ARBA00023328"/>
    </source>
</evidence>